<evidence type="ECO:0000313" key="2">
    <source>
        <dbReference type="EMBL" id="KAA1095823.1"/>
    </source>
</evidence>
<evidence type="ECO:0000313" key="3">
    <source>
        <dbReference type="Proteomes" id="UP000325313"/>
    </source>
</evidence>
<organism evidence="2 3">
    <name type="scientific">Puccinia graminis f. sp. tritici</name>
    <dbReference type="NCBI Taxonomy" id="56615"/>
    <lineage>
        <taxon>Eukaryota</taxon>
        <taxon>Fungi</taxon>
        <taxon>Dikarya</taxon>
        <taxon>Basidiomycota</taxon>
        <taxon>Pucciniomycotina</taxon>
        <taxon>Pucciniomycetes</taxon>
        <taxon>Pucciniales</taxon>
        <taxon>Pucciniaceae</taxon>
        <taxon>Puccinia</taxon>
    </lineage>
</organism>
<feature type="compositionally biased region" description="Basic and acidic residues" evidence="1">
    <location>
        <begin position="18"/>
        <end position="39"/>
    </location>
</feature>
<gene>
    <name evidence="2" type="ORF">PGTUg99_032737</name>
</gene>
<sequence length="75" mass="8375">MHASNDISKAAQAQRARRAIEAEEKIESERSRVQKSERLRRPKVPPIEIVDEGQPVPVEDDEPSVVEDEAVTSAL</sequence>
<dbReference type="EMBL" id="VDEP01000371">
    <property type="protein sequence ID" value="KAA1095823.1"/>
    <property type="molecule type" value="Genomic_DNA"/>
</dbReference>
<evidence type="ECO:0000256" key="1">
    <source>
        <dbReference type="SAM" id="MobiDB-lite"/>
    </source>
</evidence>
<feature type="region of interest" description="Disordered" evidence="1">
    <location>
        <begin position="1"/>
        <end position="75"/>
    </location>
</feature>
<name>A0A5B0P3V0_PUCGR</name>
<protein>
    <submittedName>
        <fullName evidence="2">Uncharacterized protein</fullName>
    </submittedName>
</protein>
<dbReference type="Proteomes" id="UP000325313">
    <property type="component" value="Unassembled WGS sequence"/>
</dbReference>
<dbReference type="AlphaFoldDB" id="A0A5B0P3V0"/>
<feature type="compositionally biased region" description="Acidic residues" evidence="1">
    <location>
        <begin position="58"/>
        <end position="75"/>
    </location>
</feature>
<accession>A0A5B0P3V0</accession>
<proteinExistence type="predicted"/>
<reference evidence="2 3" key="1">
    <citation type="submission" date="2019-05" db="EMBL/GenBank/DDBJ databases">
        <title>Emergence of the Ug99 lineage of the wheat stem rust pathogen through somatic hybridization.</title>
        <authorList>
            <person name="Li F."/>
            <person name="Upadhyaya N.M."/>
            <person name="Sperschneider J."/>
            <person name="Matny O."/>
            <person name="Nguyen-Phuc H."/>
            <person name="Mago R."/>
            <person name="Raley C."/>
            <person name="Miller M.E."/>
            <person name="Silverstein K.A.T."/>
            <person name="Henningsen E."/>
            <person name="Hirsch C.D."/>
            <person name="Visser B."/>
            <person name="Pretorius Z.A."/>
            <person name="Steffenson B.J."/>
            <person name="Schwessinger B."/>
            <person name="Dodds P.N."/>
            <person name="Figueroa M."/>
        </authorList>
    </citation>
    <scope>NUCLEOTIDE SEQUENCE [LARGE SCALE GENOMIC DNA]</scope>
    <source>
        <strain evidence="2 3">Ug99</strain>
    </source>
</reference>
<comment type="caution">
    <text evidence="2">The sequence shown here is derived from an EMBL/GenBank/DDBJ whole genome shotgun (WGS) entry which is preliminary data.</text>
</comment>